<accession>A0A139A8T2</accession>
<evidence type="ECO:0000313" key="12">
    <source>
        <dbReference type="EMBL" id="KXS13200.1"/>
    </source>
</evidence>
<keyword evidence="5" id="KW-0067">ATP-binding</keyword>
<dbReference type="FunFam" id="3.40.50.300:FF:002283">
    <property type="entry name" value="p-GlycoProtein related"/>
    <property type="match status" value="1"/>
</dbReference>
<dbReference type="Gene3D" id="1.20.1560.10">
    <property type="entry name" value="ABC transporter type 1, transmembrane domain"/>
    <property type="match status" value="1"/>
</dbReference>
<dbReference type="CDD" id="cd18577">
    <property type="entry name" value="ABC_6TM_Pgp_ABCB1_D1_like"/>
    <property type="match status" value="1"/>
</dbReference>
<name>A0A139A8T2_GONPJ</name>
<dbReference type="Proteomes" id="UP000070544">
    <property type="component" value="Unassembled WGS sequence"/>
</dbReference>
<feature type="transmembrane region" description="Helical" evidence="9">
    <location>
        <begin position="58"/>
        <end position="81"/>
    </location>
</feature>
<feature type="transmembrane region" description="Helical" evidence="9">
    <location>
        <begin position="739"/>
        <end position="763"/>
    </location>
</feature>
<dbReference type="STRING" id="1344416.A0A139A8T2"/>
<dbReference type="InterPro" id="IPR003439">
    <property type="entry name" value="ABC_transporter-like_ATP-bd"/>
</dbReference>
<dbReference type="PROSITE" id="PS50929">
    <property type="entry name" value="ABC_TM1F"/>
    <property type="match status" value="2"/>
</dbReference>
<dbReference type="PANTHER" id="PTHR43394">
    <property type="entry name" value="ATP-DEPENDENT PERMEASE MDL1, MITOCHONDRIAL"/>
    <property type="match status" value="1"/>
</dbReference>
<dbReference type="OrthoDB" id="6500128at2759"/>
<organism evidence="12 13">
    <name type="scientific">Gonapodya prolifera (strain JEL478)</name>
    <name type="common">Monoblepharis prolifera</name>
    <dbReference type="NCBI Taxonomy" id="1344416"/>
    <lineage>
        <taxon>Eukaryota</taxon>
        <taxon>Fungi</taxon>
        <taxon>Fungi incertae sedis</taxon>
        <taxon>Chytridiomycota</taxon>
        <taxon>Chytridiomycota incertae sedis</taxon>
        <taxon>Monoblepharidomycetes</taxon>
        <taxon>Monoblepharidales</taxon>
        <taxon>Gonapodyaceae</taxon>
        <taxon>Gonapodya</taxon>
    </lineage>
</organism>
<keyword evidence="6 9" id="KW-1133">Transmembrane helix</keyword>
<evidence type="ECO:0000256" key="3">
    <source>
        <dbReference type="ARBA" id="ARBA00022692"/>
    </source>
</evidence>
<evidence type="ECO:0000256" key="1">
    <source>
        <dbReference type="ARBA" id="ARBA00004141"/>
    </source>
</evidence>
<evidence type="ECO:0000256" key="4">
    <source>
        <dbReference type="ARBA" id="ARBA00022741"/>
    </source>
</evidence>
<feature type="domain" description="ABC transmembrane type-1" evidence="11">
    <location>
        <begin position="61"/>
        <end position="370"/>
    </location>
</feature>
<keyword evidence="7 9" id="KW-0472">Membrane</keyword>
<evidence type="ECO:0000256" key="7">
    <source>
        <dbReference type="ARBA" id="ARBA00023136"/>
    </source>
</evidence>
<evidence type="ECO:0000256" key="9">
    <source>
        <dbReference type="SAM" id="Phobius"/>
    </source>
</evidence>
<comment type="subcellular location">
    <subcellularLocation>
        <location evidence="1">Membrane</location>
        <topology evidence="1">Multi-pass membrane protein</topology>
    </subcellularLocation>
</comment>
<evidence type="ECO:0000256" key="8">
    <source>
        <dbReference type="SAM" id="MobiDB-lite"/>
    </source>
</evidence>
<reference evidence="12 13" key="1">
    <citation type="journal article" date="2015" name="Genome Biol. Evol.">
        <title>Phylogenomic analyses indicate that early fungi evolved digesting cell walls of algal ancestors of land plants.</title>
        <authorList>
            <person name="Chang Y."/>
            <person name="Wang S."/>
            <person name="Sekimoto S."/>
            <person name="Aerts A.L."/>
            <person name="Choi C."/>
            <person name="Clum A."/>
            <person name="LaButti K.M."/>
            <person name="Lindquist E.A."/>
            <person name="Yee Ngan C."/>
            <person name="Ohm R.A."/>
            <person name="Salamov A.A."/>
            <person name="Grigoriev I.V."/>
            <person name="Spatafora J.W."/>
            <person name="Berbee M.L."/>
        </authorList>
    </citation>
    <scope>NUCLEOTIDE SEQUENCE [LARGE SCALE GENOMIC DNA]</scope>
    <source>
        <strain evidence="12 13">JEL478</strain>
    </source>
</reference>
<feature type="transmembrane region" description="Helical" evidence="9">
    <location>
        <begin position="860"/>
        <end position="881"/>
    </location>
</feature>
<dbReference type="GO" id="GO:0090374">
    <property type="term" value="P:oligopeptide export from mitochondrion"/>
    <property type="evidence" value="ECO:0007669"/>
    <property type="project" value="TreeGrafter"/>
</dbReference>
<dbReference type="InterPro" id="IPR027417">
    <property type="entry name" value="P-loop_NTPase"/>
</dbReference>
<evidence type="ECO:0000313" key="13">
    <source>
        <dbReference type="Proteomes" id="UP000070544"/>
    </source>
</evidence>
<feature type="region of interest" description="Disordered" evidence="8">
    <location>
        <begin position="655"/>
        <end position="686"/>
    </location>
</feature>
<evidence type="ECO:0000256" key="6">
    <source>
        <dbReference type="ARBA" id="ARBA00022989"/>
    </source>
</evidence>
<dbReference type="GO" id="GO:0015421">
    <property type="term" value="F:ABC-type oligopeptide transporter activity"/>
    <property type="evidence" value="ECO:0007669"/>
    <property type="project" value="TreeGrafter"/>
</dbReference>
<dbReference type="EMBL" id="KQ965781">
    <property type="protein sequence ID" value="KXS13200.1"/>
    <property type="molecule type" value="Genomic_DNA"/>
</dbReference>
<dbReference type="InterPro" id="IPR003593">
    <property type="entry name" value="AAA+_ATPase"/>
</dbReference>
<feature type="domain" description="ABC transporter" evidence="10">
    <location>
        <begin position="405"/>
        <end position="650"/>
    </location>
</feature>
<dbReference type="OMA" id="IEFHNTV"/>
<dbReference type="InterPro" id="IPR036640">
    <property type="entry name" value="ABC1_TM_sf"/>
</dbReference>
<dbReference type="PROSITE" id="PS50893">
    <property type="entry name" value="ABC_TRANSPORTER_2"/>
    <property type="match status" value="2"/>
</dbReference>
<dbReference type="CDD" id="cd03249">
    <property type="entry name" value="ABC_MTABC3_MDL1_MDL2"/>
    <property type="match status" value="2"/>
</dbReference>
<dbReference type="GO" id="GO:0005743">
    <property type="term" value="C:mitochondrial inner membrane"/>
    <property type="evidence" value="ECO:0007669"/>
    <property type="project" value="TreeGrafter"/>
</dbReference>
<evidence type="ECO:0000256" key="5">
    <source>
        <dbReference type="ARBA" id="ARBA00022840"/>
    </source>
</evidence>
<dbReference type="SUPFAM" id="SSF52540">
    <property type="entry name" value="P-loop containing nucleoside triphosphate hydrolases"/>
    <property type="match status" value="2"/>
</dbReference>
<dbReference type="Gene3D" id="3.40.50.300">
    <property type="entry name" value="P-loop containing nucleotide triphosphate hydrolases"/>
    <property type="match status" value="2"/>
</dbReference>
<dbReference type="InterPro" id="IPR017871">
    <property type="entry name" value="ABC_transporter-like_CS"/>
</dbReference>
<dbReference type="PROSITE" id="PS00211">
    <property type="entry name" value="ABC_TRANSPORTER_1"/>
    <property type="match status" value="2"/>
</dbReference>
<keyword evidence="13" id="KW-1185">Reference proteome</keyword>
<feature type="domain" description="ABC transmembrane type-1" evidence="11">
    <location>
        <begin position="743"/>
        <end position="1029"/>
    </location>
</feature>
<dbReference type="InterPro" id="IPR011527">
    <property type="entry name" value="ABC1_TM_dom"/>
</dbReference>
<dbReference type="PANTHER" id="PTHR43394:SF27">
    <property type="entry name" value="ATP-DEPENDENT TRANSLOCASE ABCB1-LIKE"/>
    <property type="match status" value="1"/>
</dbReference>
<evidence type="ECO:0000259" key="10">
    <source>
        <dbReference type="PROSITE" id="PS50893"/>
    </source>
</evidence>
<dbReference type="SMART" id="SM00382">
    <property type="entry name" value="AAA"/>
    <property type="match status" value="2"/>
</dbReference>
<dbReference type="CDD" id="cd18578">
    <property type="entry name" value="ABC_6TM_Pgp_ABCB1_D2_like"/>
    <property type="match status" value="1"/>
</dbReference>
<sequence length="1312" mass="140978">MGESQDKPKPAASAKKPTLWKRMGNSPPGRSRDSKPKQERKAVSLIDLFRFATKTERVFIAIGSLAAIFAGVLVPLGSLYIGQTLTALSSYNPLCDSTDSTVRAETQAKYGNLDCTLAAFRDNIRSVSLVFLALGAAQFVCCSAHNIIFSILAESQARRIRENYFRAVLSQDQGWFDDQKTGELISRMSADTTEVQDGIGSKISQTLQNMTTFIAGMVLGFTQGWKLSLVIIATLPVIAFCSYIVSWVMQQSASLNARAYARASAVATDAISAIRTVVAFGAEGREAGKYDEGLKEAESVGIRFGVKRGIGMGLANSLSWYSEALAYWYGSTLIAGGQYTAGNVIATLQAVTASGQSLFNVTPLAQFVATAQGAACELFKVLDRSSPINAFSTSGKRPSTVQGGIELRDVTFRYPSRPTAAVLTNFSLTIPRGMSVALVGSSGSGKSTVTKLIDRFYDPSEGAVLVDGLDVRDWNVAALRSAIGIVAQEPVLFNTSVFENVAMGIPAAVKEGMGEEAVRAMVVEAAKVANAHDFVSALPNGYDTVVGAQGGQLSGGQKQRVAIARAVVGKPRILLLDEATSALDTASERDVQTALENAMQGRTTIIVAHRLSTIKNANRIVVMQHGSIVESGTHDELLAKGDVYAQLVKAQEIRGAAHGSESEGGEREQTGSADTLEAGKDGSPEKVASEDVILQGLDSKREEVIELEDSVSANLLKTENSEPQPPLWKQIAELAAPHWYLYIIGVLCSLGVGIIIPVFAFLASTILNVYRPDNPNIQSEGNFWALIYVFVTTGGFFCMAGAIIALAFAGEKLTRKLRALLFASILHQEIAFFDHPKNSVGALTTKLSQDASEIQKLVNIALRSLLMTSVGVLGGIVYMFLHGWQLALLGVILFPILAIEGFLSMNAMMGSKAKIMKYLESANQIATEAITNARTVAMLNKEEEFWQRFHDALDAPYREGVRVGIRTSLGTAFGQALTFLSNAALFYVGGLLVSQGIYKSVDILGTYFALLYVSGFAGQSSFYFTSLAKARVASASIFALVNRPSQIDSRSREGKVPKAVTGCFEAREIAFSYPNRPTMQILRGISLNGAEGQMIAVVGPSGSGKSTLIALLERFYDVNSGAMDAELLNVRDWNLAALRSNLALVGQEPVLFNGSIYDNISYGTFDNDLAPSREDVEAAARMANIHDFIMTQPEGYMTSVGEKGGLLSGGQKQRIAIARALLRRPKILLLDEATSALDSESESVVEAALKVASQGRTTIAIAHRLSSIQNADVIYVIVNGLVVEHGRHSDLMDKKGHYYDLAQQQSLAKTEK</sequence>
<feature type="transmembrane region" description="Helical" evidence="9">
    <location>
        <begin position="129"/>
        <end position="153"/>
    </location>
</feature>
<feature type="transmembrane region" description="Helical" evidence="9">
    <location>
        <begin position="976"/>
        <end position="998"/>
    </location>
</feature>
<proteinExistence type="inferred from homology"/>
<feature type="transmembrane region" description="Helical" evidence="9">
    <location>
        <begin position="783"/>
        <end position="808"/>
    </location>
</feature>
<comment type="similarity">
    <text evidence="2">Belongs to the ABC transporter superfamily. ABCB family. Multidrug resistance exporter (TC 3.A.1.201) subfamily.</text>
</comment>
<dbReference type="InterPro" id="IPR039421">
    <property type="entry name" value="Type_1_exporter"/>
</dbReference>
<protein>
    <submittedName>
        <fullName evidence="12">Multidrug resistance protein 1</fullName>
    </submittedName>
</protein>
<feature type="region of interest" description="Disordered" evidence="8">
    <location>
        <begin position="1"/>
        <end position="38"/>
    </location>
</feature>
<dbReference type="GO" id="GO:0016887">
    <property type="term" value="F:ATP hydrolysis activity"/>
    <property type="evidence" value="ECO:0007669"/>
    <property type="project" value="InterPro"/>
</dbReference>
<feature type="compositionally biased region" description="Basic and acidic residues" evidence="8">
    <location>
        <begin position="677"/>
        <end position="686"/>
    </location>
</feature>
<dbReference type="Pfam" id="PF00664">
    <property type="entry name" value="ABC_membrane"/>
    <property type="match status" value="2"/>
</dbReference>
<dbReference type="SUPFAM" id="SSF90123">
    <property type="entry name" value="ABC transporter transmembrane region"/>
    <property type="match status" value="2"/>
</dbReference>
<keyword evidence="3 9" id="KW-0812">Transmembrane</keyword>
<feature type="compositionally biased region" description="Basic and acidic residues" evidence="8">
    <location>
        <begin position="660"/>
        <end position="669"/>
    </location>
</feature>
<feature type="transmembrane region" description="Helical" evidence="9">
    <location>
        <begin position="887"/>
        <end position="908"/>
    </location>
</feature>
<keyword evidence="4" id="KW-0547">Nucleotide-binding</keyword>
<evidence type="ECO:0000259" key="11">
    <source>
        <dbReference type="PROSITE" id="PS50929"/>
    </source>
</evidence>
<gene>
    <name evidence="12" type="ORF">M427DRAFT_71587</name>
</gene>
<dbReference type="FunFam" id="3.40.50.300:FF:000251">
    <property type="entry name" value="ABC transporter B family member 19"/>
    <property type="match status" value="1"/>
</dbReference>
<dbReference type="Pfam" id="PF00005">
    <property type="entry name" value="ABC_tran"/>
    <property type="match status" value="2"/>
</dbReference>
<feature type="transmembrane region" description="Helical" evidence="9">
    <location>
        <begin position="229"/>
        <end position="249"/>
    </location>
</feature>
<feature type="domain" description="ABC transporter" evidence="10">
    <location>
        <begin position="1064"/>
        <end position="1304"/>
    </location>
</feature>
<dbReference type="GO" id="GO:0005524">
    <property type="term" value="F:ATP binding"/>
    <property type="evidence" value="ECO:0007669"/>
    <property type="project" value="UniProtKB-KW"/>
</dbReference>
<evidence type="ECO:0000256" key="2">
    <source>
        <dbReference type="ARBA" id="ARBA00007577"/>
    </source>
</evidence>
<feature type="transmembrane region" description="Helical" evidence="9">
    <location>
        <begin position="1004"/>
        <end position="1024"/>
    </location>
</feature>